<dbReference type="Proteomes" id="UP000729402">
    <property type="component" value="Unassembled WGS sequence"/>
</dbReference>
<proteinExistence type="predicted"/>
<evidence type="ECO:0000256" key="1">
    <source>
        <dbReference type="SAM" id="MobiDB-lite"/>
    </source>
</evidence>
<comment type="caution">
    <text evidence="2">The sequence shown here is derived from an EMBL/GenBank/DDBJ whole genome shotgun (WGS) entry which is preliminary data.</text>
</comment>
<dbReference type="EMBL" id="JAAALK010000288">
    <property type="protein sequence ID" value="KAG8053938.1"/>
    <property type="molecule type" value="Genomic_DNA"/>
</dbReference>
<evidence type="ECO:0000313" key="3">
    <source>
        <dbReference type="Proteomes" id="UP000729402"/>
    </source>
</evidence>
<sequence length="99" mass="10021">MGGHRSTWHDVGLGSNQLLGYLVGAANQLLRSTLLSAGVRKSGRGYPTTGTSDGAANDGGGASSDLGALPCHFRAGWPKHDPLCGSGRAVPGHVLTNQA</sequence>
<reference evidence="2" key="2">
    <citation type="submission" date="2021-02" db="EMBL/GenBank/DDBJ databases">
        <authorList>
            <person name="Kimball J.A."/>
            <person name="Haas M.W."/>
            <person name="Macchietto M."/>
            <person name="Kono T."/>
            <person name="Duquette J."/>
            <person name="Shao M."/>
        </authorList>
    </citation>
    <scope>NUCLEOTIDE SEQUENCE</scope>
    <source>
        <tissue evidence="2">Fresh leaf tissue</tissue>
    </source>
</reference>
<dbReference type="AlphaFoldDB" id="A0A8J5RPC0"/>
<protein>
    <submittedName>
        <fullName evidence="2">Uncharacterized protein</fullName>
    </submittedName>
</protein>
<gene>
    <name evidence="2" type="ORF">GUJ93_ZPchr0001g29841</name>
</gene>
<evidence type="ECO:0000313" key="2">
    <source>
        <dbReference type="EMBL" id="KAG8053938.1"/>
    </source>
</evidence>
<organism evidence="2 3">
    <name type="scientific">Zizania palustris</name>
    <name type="common">Northern wild rice</name>
    <dbReference type="NCBI Taxonomy" id="103762"/>
    <lineage>
        <taxon>Eukaryota</taxon>
        <taxon>Viridiplantae</taxon>
        <taxon>Streptophyta</taxon>
        <taxon>Embryophyta</taxon>
        <taxon>Tracheophyta</taxon>
        <taxon>Spermatophyta</taxon>
        <taxon>Magnoliopsida</taxon>
        <taxon>Liliopsida</taxon>
        <taxon>Poales</taxon>
        <taxon>Poaceae</taxon>
        <taxon>BOP clade</taxon>
        <taxon>Oryzoideae</taxon>
        <taxon>Oryzeae</taxon>
        <taxon>Zizaniinae</taxon>
        <taxon>Zizania</taxon>
    </lineage>
</organism>
<feature type="region of interest" description="Disordered" evidence="1">
    <location>
        <begin position="40"/>
        <end position="61"/>
    </location>
</feature>
<accession>A0A8J5RPC0</accession>
<name>A0A8J5RPC0_ZIZPA</name>
<reference evidence="2" key="1">
    <citation type="journal article" date="2021" name="bioRxiv">
        <title>Whole Genome Assembly and Annotation of Northern Wild Rice, Zizania palustris L., Supports a Whole Genome Duplication in the Zizania Genus.</title>
        <authorList>
            <person name="Haas M."/>
            <person name="Kono T."/>
            <person name="Macchietto M."/>
            <person name="Millas R."/>
            <person name="McGilp L."/>
            <person name="Shao M."/>
            <person name="Duquette J."/>
            <person name="Hirsch C.N."/>
            <person name="Kimball J."/>
        </authorList>
    </citation>
    <scope>NUCLEOTIDE SEQUENCE</scope>
    <source>
        <tissue evidence="2">Fresh leaf tissue</tissue>
    </source>
</reference>
<keyword evidence="3" id="KW-1185">Reference proteome</keyword>